<dbReference type="InterPro" id="IPR000836">
    <property type="entry name" value="PRTase_dom"/>
</dbReference>
<protein>
    <submittedName>
        <fullName evidence="2">ComF family protein</fullName>
    </submittedName>
</protein>
<proteinExistence type="inferred from homology"/>
<dbReference type="PANTHER" id="PTHR47505">
    <property type="entry name" value="DNA UTILIZATION PROTEIN YHGH"/>
    <property type="match status" value="1"/>
</dbReference>
<gene>
    <name evidence="2" type="ORF">GS597_06845</name>
</gene>
<accession>A0A8K1ZY27</accession>
<dbReference type="SUPFAM" id="SSF53271">
    <property type="entry name" value="PRTase-like"/>
    <property type="match status" value="1"/>
</dbReference>
<dbReference type="EMBL" id="WVIC01000010">
    <property type="protein sequence ID" value="NCJ06237.1"/>
    <property type="molecule type" value="Genomic_DNA"/>
</dbReference>
<evidence type="ECO:0000313" key="2">
    <source>
        <dbReference type="EMBL" id="NCJ06237.1"/>
    </source>
</evidence>
<comment type="similarity">
    <text evidence="1">Belongs to the ComF/GntX family.</text>
</comment>
<evidence type="ECO:0000256" key="1">
    <source>
        <dbReference type="ARBA" id="ARBA00008007"/>
    </source>
</evidence>
<sequence length="236" mass="26856">MLKHLWQLILQARCPLCQRPARQTFCLDCQRQLQQCQTQSAPLIPETPDDLNILAWGHYGGELKRAIAALKYEDQRAIAQPLGQWIAQTWLQHPHHPQRVGVVPIPLHQNRLQQRGYNQAELLAEHFCRVTGLPLYAQGLKRHRNTQPQFGLSLSQRQQNLAHAFVLGSDRQRLPRHIPILLMDDIYTTGETARAAQQTLIQAGFKVWGVLTLARTYRLTETPATGTSSPNQHPAN</sequence>
<organism evidence="2 3">
    <name type="scientific">Petrachloros mirabilis ULC683</name>
    <dbReference type="NCBI Taxonomy" id="2781853"/>
    <lineage>
        <taxon>Bacteria</taxon>
        <taxon>Bacillati</taxon>
        <taxon>Cyanobacteriota</taxon>
        <taxon>Cyanophyceae</taxon>
        <taxon>Synechococcales</taxon>
        <taxon>Petrachlorosaceae</taxon>
        <taxon>Petrachloros</taxon>
        <taxon>Petrachloros mirabilis</taxon>
    </lineage>
</organism>
<dbReference type="InterPro" id="IPR029057">
    <property type="entry name" value="PRTase-like"/>
</dbReference>
<dbReference type="Proteomes" id="UP000607397">
    <property type="component" value="Unassembled WGS sequence"/>
</dbReference>
<dbReference type="Gene3D" id="3.40.50.2020">
    <property type="match status" value="1"/>
</dbReference>
<keyword evidence="3" id="KW-1185">Reference proteome</keyword>
<evidence type="ECO:0000313" key="3">
    <source>
        <dbReference type="Proteomes" id="UP000607397"/>
    </source>
</evidence>
<dbReference type="PANTHER" id="PTHR47505:SF1">
    <property type="entry name" value="DNA UTILIZATION PROTEIN YHGH"/>
    <property type="match status" value="1"/>
</dbReference>
<reference evidence="2" key="1">
    <citation type="submission" date="2019-12" db="EMBL/GenBank/DDBJ databases">
        <title>High-Quality draft genome sequences of three cyanobacteria isolated from the limestone walls of the Old Cathedral of Coimbra.</title>
        <authorList>
            <person name="Tiago I."/>
            <person name="Soares F."/>
            <person name="Portugal A."/>
        </authorList>
    </citation>
    <scope>NUCLEOTIDE SEQUENCE [LARGE SCALE GENOMIC DNA]</scope>
    <source>
        <strain evidence="2">C</strain>
    </source>
</reference>
<dbReference type="CDD" id="cd06223">
    <property type="entry name" value="PRTases_typeI"/>
    <property type="match status" value="1"/>
</dbReference>
<comment type="caution">
    <text evidence="2">The sequence shown here is derived from an EMBL/GenBank/DDBJ whole genome shotgun (WGS) entry which is preliminary data.</text>
</comment>
<name>A0A8K1ZY27_9CYAN</name>
<dbReference type="InterPro" id="IPR051910">
    <property type="entry name" value="ComF/GntX_DNA_util-trans"/>
</dbReference>
<dbReference type="AlphaFoldDB" id="A0A8K1ZY27"/>